<name>A0ABU6X2L5_9FABA</name>
<dbReference type="Proteomes" id="UP001341840">
    <property type="component" value="Unassembled WGS sequence"/>
</dbReference>
<dbReference type="EMBL" id="JASCZI010211461">
    <property type="protein sequence ID" value="MED6192006.1"/>
    <property type="molecule type" value="Genomic_DNA"/>
</dbReference>
<sequence>MVESLKEVIQFLLEEAGVKEEDLTIIIEDKSIVNWLNGENKTGWETRNLRNKASAARHLVKNMKVIHLSRNNLLEFASWEAEAESNGDSITGTWGFSEWWAFLMAMSKGKFTILASTSKPSPCGSRLYNDKKNM</sequence>
<comment type="caution">
    <text evidence="1">The sequence shown here is derived from an EMBL/GenBank/DDBJ whole genome shotgun (WGS) entry which is preliminary data.</text>
</comment>
<reference evidence="1 2" key="1">
    <citation type="journal article" date="2023" name="Plants (Basel)">
        <title>Bridging the Gap: Combining Genomics and Transcriptomics Approaches to Understand Stylosanthes scabra, an Orphan Legume from the Brazilian Caatinga.</title>
        <authorList>
            <person name="Ferreira-Neto J.R.C."/>
            <person name="da Silva M.D."/>
            <person name="Binneck E."/>
            <person name="de Melo N.F."/>
            <person name="da Silva R.H."/>
            <person name="de Melo A.L.T.M."/>
            <person name="Pandolfi V."/>
            <person name="Bustamante F.O."/>
            <person name="Brasileiro-Vidal A.C."/>
            <person name="Benko-Iseppon A.M."/>
        </authorList>
    </citation>
    <scope>NUCLEOTIDE SEQUENCE [LARGE SCALE GENOMIC DNA]</scope>
    <source>
        <tissue evidence="1">Leaves</tissue>
    </source>
</reference>
<keyword evidence="2" id="KW-1185">Reference proteome</keyword>
<protein>
    <recommendedName>
        <fullName evidence="3">RNase H type-1 domain-containing protein</fullName>
    </recommendedName>
</protein>
<evidence type="ECO:0000313" key="1">
    <source>
        <dbReference type="EMBL" id="MED6192006.1"/>
    </source>
</evidence>
<accession>A0ABU6X2L5</accession>
<proteinExistence type="predicted"/>
<evidence type="ECO:0008006" key="3">
    <source>
        <dbReference type="Google" id="ProtNLM"/>
    </source>
</evidence>
<evidence type="ECO:0000313" key="2">
    <source>
        <dbReference type="Proteomes" id="UP001341840"/>
    </source>
</evidence>
<organism evidence="1 2">
    <name type="scientific">Stylosanthes scabra</name>
    <dbReference type="NCBI Taxonomy" id="79078"/>
    <lineage>
        <taxon>Eukaryota</taxon>
        <taxon>Viridiplantae</taxon>
        <taxon>Streptophyta</taxon>
        <taxon>Embryophyta</taxon>
        <taxon>Tracheophyta</taxon>
        <taxon>Spermatophyta</taxon>
        <taxon>Magnoliopsida</taxon>
        <taxon>eudicotyledons</taxon>
        <taxon>Gunneridae</taxon>
        <taxon>Pentapetalae</taxon>
        <taxon>rosids</taxon>
        <taxon>fabids</taxon>
        <taxon>Fabales</taxon>
        <taxon>Fabaceae</taxon>
        <taxon>Papilionoideae</taxon>
        <taxon>50 kb inversion clade</taxon>
        <taxon>dalbergioids sensu lato</taxon>
        <taxon>Dalbergieae</taxon>
        <taxon>Pterocarpus clade</taxon>
        <taxon>Stylosanthes</taxon>
    </lineage>
</organism>
<gene>
    <name evidence="1" type="ORF">PIB30_006152</name>
</gene>